<dbReference type="Gene3D" id="1.20.1250.20">
    <property type="entry name" value="MFS general substrate transporter like domains"/>
    <property type="match status" value="2"/>
</dbReference>
<dbReference type="GO" id="GO:0022857">
    <property type="term" value="F:transmembrane transporter activity"/>
    <property type="evidence" value="ECO:0007669"/>
    <property type="project" value="InterPro"/>
</dbReference>
<name>A0A562PGB6_9BURK</name>
<dbReference type="Pfam" id="PF07690">
    <property type="entry name" value="MFS_1"/>
    <property type="match status" value="1"/>
</dbReference>
<dbReference type="AlphaFoldDB" id="A0A562PGB6"/>
<dbReference type="OrthoDB" id="9787815at2"/>
<evidence type="ECO:0000256" key="5">
    <source>
        <dbReference type="ARBA" id="ARBA00023136"/>
    </source>
</evidence>
<evidence type="ECO:0000313" key="10">
    <source>
        <dbReference type="Proteomes" id="UP000437862"/>
    </source>
</evidence>
<organism evidence="8 9">
    <name type="scientific">Pseudoduganella flava</name>
    <dbReference type="NCBI Taxonomy" id="871742"/>
    <lineage>
        <taxon>Bacteria</taxon>
        <taxon>Pseudomonadati</taxon>
        <taxon>Pseudomonadota</taxon>
        <taxon>Betaproteobacteria</taxon>
        <taxon>Burkholderiales</taxon>
        <taxon>Oxalobacteraceae</taxon>
        <taxon>Telluria group</taxon>
        <taxon>Pseudoduganella</taxon>
    </lineage>
</organism>
<gene>
    <name evidence="7" type="ORF">GO485_15350</name>
    <name evidence="8" type="ORF">IP92_05041</name>
</gene>
<reference evidence="7 10" key="3">
    <citation type="submission" date="2019-12" db="EMBL/GenBank/DDBJ databases">
        <title>Draft Genome Sequences of Six Type Strains of the Genus Massilia.</title>
        <authorList>
            <person name="Miess H."/>
            <person name="Frediansyah A."/>
            <person name="Goeker M."/>
            <person name="Gross H."/>
        </authorList>
    </citation>
    <scope>NUCLEOTIDE SEQUENCE [LARGE SCALE GENOMIC DNA]</scope>
    <source>
        <strain evidence="7 10">DSM 26639</strain>
    </source>
</reference>
<dbReference type="InterPro" id="IPR036259">
    <property type="entry name" value="MFS_trans_sf"/>
</dbReference>
<dbReference type="InterPro" id="IPR011701">
    <property type="entry name" value="MFS"/>
</dbReference>
<feature type="transmembrane region" description="Helical" evidence="6">
    <location>
        <begin position="393"/>
        <end position="413"/>
    </location>
</feature>
<proteinExistence type="predicted"/>
<comment type="subcellular location">
    <subcellularLocation>
        <location evidence="1">Membrane</location>
        <topology evidence="1">Multi-pass membrane protein</topology>
    </subcellularLocation>
</comment>
<keyword evidence="3 6" id="KW-0812">Transmembrane</keyword>
<accession>A0A562PGB6</accession>
<evidence type="ECO:0000256" key="6">
    <source>
        <dbReference type="SAM" id="Phobius"/>
    </source>
</evidence>
<dbReference type="PANTHER" id="PTHR12778:SF10">
    <property type="entry name" value="MAJOR FACILITATOR SUPERFAMILY DOMAIN-CONTAINING PROTEIN 3"/>
    <property type="match status" value="1"/>
</dbReference>
<reference evidence="8" key="2">
    <citation type="submission" date="2019-07" db="EMBL/GenBank/DDBJ databases">
        <authorList>
            <person name="Whitman W."/>
            <person name="Huntemann M."/>
            <person name="Clum A."/>
            <person name="Pillay M."/>
            <person name="Palaniappan K."/>
            <person name="Varghese N."/>
            <person name="Mikhailova N."/>
            <person name="Stamatis D."/>
            <person name="Reddy T."/>
            <person name="Daum C."/>
            <person name="Shapiro N."/>
            <person name="Ivanova N."/>
            <person name="Kyrpides N."/>
            <person name="Woyke T."/>
        </authorList>
    </citation>
    <scope>NUCLEOTIDE SEQUENCE</scope>
    <source>
        <strain evidence="8">CGMCC 1.10685</strain>
    </source>
</reference>
<feature type="transmembrane region" description="Helical" evidence="6">
    <location>
        <begin position="172"/>
        <end position="193"/>
    </location>
</feature>
<dbReference type="RefSeq" id="WP_145880479.1">
    <property type="nucleotide sequence ID" value="NZ_CP046904.1"/>
</dbReference>
<feature type="transmembrane region" description="Helical" evidence="6">
    <location>
        <begin position="325"/>
        <end position="349"/>
    </location>
</feature>
<feature type="transmembrane region" description="Helical" evidence="6">
    <location>
        <begin position="146"/>
        <end position="166"/>
    </location>
</feature>
<dbReference type="InterPro" id="IPR004752">
    <property type="entry name" value="AmpG_permease/AT-1"/>
</dbReference>
<feature type="transmembrane region" description="Helical" evidence="6">
    <location>
        <begin position="105"/>
        <end position="126"/>
    </location>
</feature>
<evidence type="ECO:0000256" key="3">
    <source>
        <dbReference type="ARBA" id="ARBA00022692"/>
    </source>
</evidence>
<feature type="transmembrane region" description="Helical" evidence="6">
    <location>
        <begin position="9"/>
        <end position="32"/>
    </location>
</feature>
<dbReference type="EMBL" id="CP046904">
    <property type="protein sequence ID" value="QGZ40292.1"/>
    <property type="molecule type" value="Genomic_DNA"/>
</dbReference>
<evidence type="ECO:0000256" key="1">
    <source>
        <dbReference type="ARBA" id="ARBA00004141"/>
    </source>
</evidence>
<dbReference type="Proteomes" id="UP000437862">
    <property type="component" value="Chromosome"/>
</dbReference>
<feature type="transmembrane region" description="Helical" evidence="6">
    <location>
        <begin position="361"/>
        <end position="381"/>
    </location>
</feature>
<evidence type="ECO:0000313" key="7">
    <source>
        <dbReference type="EMBL" id="QGZ40292.1"/>
    </source>
</evidence>
<evidence type="ECO:0000313" key="9">
    <source>
        <dbReference type="Proteomes" id="UP000315112"/>
    </source>
</evidence>
<dbReference type="GO" id="GO:0016020">
    <property type="term" value="C:membrane"/>
    <property type="evidence" value="ECO:0007669"/>
    <property type="project" value="UniProtKB-SubCell"/>
</dbReference>
<protein>
    <submittedName>
        <fullName evidence="7">MFS transporter</fullName>
    </submittedName>
    <submittedName>
        <fullName evidence="8">PAT family beta-lactamase induction signal transducer AmpG</fullName>
    </submittedName>
</protein>
<keyword evidence="4 6" id="KW-1133">Transmembrane helix</keyword>
<feature type="transmembrane region" description="Helical" evidence="6">
    <location>
        <begin position="214"/>
        <end position="237"/>
    </location>
</feature>
<dbReference type="EMBL" id="VLKW01000012">
    <property type="protein sequence ID" value="TWI43477.1"/>
    <property type="molecule type" value="Genomic_DNA"/>
</dbReference>
<keyword evidence="2" id="KW-0813">Transport</keyword>
<dbReference type="PANTHER" id="PTHR12778">
    <property type="entry name" value="SOLUTE CARRIER FAMILY 33 ACETYL-COA TRANSPORTER -RELATED"/>
    <property type="match status" value="1"/>
</dbReference>
<dbReference type="SUPFAM" id="SSF103473">
    <property type="entry name" value="MFS general substrate transporter"/>
    <property type="match status" value="1"/>
</dbReference>
<evidence type="ECO:0000256" key="2">
    <source>
        <dbReference type="ARBA" id="ARBA00022448"/>
    </source>
</evidence>
<feature type="transmembrane region" description="Helical" evidence="6">
    <location>
        <begin position="76"/>
        <end position="99"/>
    </location>
</feature>
<evidence type="ECO:0000313" key="8">
    <source>
        <dbReference type="EMBL" id="TWI43477.1"/>
    </source>
</evidence>
<feature type="transmembrane region" description="Helical" evidence="6">
    <location>
        <begin position="270"/>
        <end position="292"/>
    </location>
</feature>
<reference evidence="8 9" key="1">
    <citation type="journal article" date="2015" name="Stand. Genomic Sci.">
        <title>Genomic Encyclopedia of Bacterial and Archaeal Type Strains, Phase III: the genomes of soil and plant-associated and newly described type strains.</title>
        <authorList>
            <person name="Whitman W.B."/>
            <person name="Woyke T."/>
            <person name="Klenk H.P."/>
            <person name="Zhou Y."/>
            <person name="Lilburn T.G."/>
            <person name="Beck B.J."/>
            <person name="De Vos P."/>
            <person name="Vandamme P."/>
            <person name="Eisen J.A."/>
            <person name="Garrity G."/>
            <person name="Hugenholtz P."/>
            <person name="Kyrpides N.C."/>
        </authorList>
    </citation>
    <scope>NUCLEOTIDE SEQUENCE [LARGE SCALE GENOMIC DNA]</scope>
    <source>
        <strain evidence="8 9">CGMCC 1.10685</strain>
    </source>
</reference>
<dbReference type="Proteomes" id="UP000315112">
    <property type="component" value="Unassembled WGS sequence"/>
</dbReference>
<evidence type="ECO:0000256" key="4">
    <source>
        <dbReference type="ARBA" id="ARBA00022989"/>
    </source>
</evidence>
<feature type="transmembrane region" description="Helical" evidence="6">
    <location>
        <begin position="299"/>
        <end position="319"/>
    </location>
</feature>
<sequence>MNAVQRNPWWWVPTLYFGQGIPYFVVLNLSVVMYKNTGFSNTDIALYTSWLYLPWVIKPLWAPVVEMFGTKRQWTIALQGLTGVALALVAFTTHLPAFFQLSLAVLWLMAFSSATHDIAADGYYMLALAQKEQAAYVGVRSTFYRIANVTGQGALVALAGVLIRHLGDPHLAWAFVFGLLGVVFALLCVWHLFMLPRPLADAPARLAGNPFAEFFLTFAAFFKKDGIVTILGFLLLFRLGESQLLKMAVPFLLDPVAEGGLGLDNEKVGFVYGTVGIIALTVGGLLGGVAIARFGLKRCLWPMAFIVHLPDLVFIYLSQTQPEHVGLIAAALAVEQFGYGFGFASYLMFMIMVAEGEHKTAHYALCTGFMALGMMVPQMASGWLQETLGYRNFFIWACLATIPAFAMTALVKIDPAFGREDRQVV</sequence>
<keyword evidence="5 6" id="KW-0472">Membrane</keyword>
<keyword evidence="10" id="KW-1185">Reference proteome</keyword>